<dbReference type="PROSITE" id="PS00083">
    <property type="entry name" value="INTRADIOL_DIOXYGENAS"/>
    <property type="match status" value="1"/>
</dbReference>
<dbReference type="GO" id="GO:0008199">
    <property type="term" value="F:ferric iron binding"/>
    <property type="evidence" value="ECO:0007669"/>
    <property type="project" value="InterPro"/>
</dbReference>
<comment type="similarity">
    <text evidence="1">Belongs to the intradiol ring-cleavage dioxygenase family.</text>
</comment>
<feature type="chain" id="PRO_5040790927" description="Intradiol ring-cleavage dioxygenases domain-containing protein" evidence="5">
    <location>
        <begin position="30"/>
        <end position="210"/>
    </location>
</feature>
<keyword evidence="3" id="KW-0560">Oxidoreductase</keyword>
<feature type="domain" description="Intradiol ring-cleavage dioxygenases" evidence="6">
    <location>
        <begin position="72"/>
        <end position="100"/>
    </location>
</feature>
<protein>
    <recommendedName>
        <fullName evidence="6">Intradiol ring-cleavage dioxygenases domain-containing protein</fullName>
    </recommendedName>
</protein>
<organism evidence="7 8">
    <name type="scientific">Lamprobacter modestohalophilus</name>
    <dbReference type="NCBI Taxonomy" id="1064514"/>
    <lineage>
        <taxon>Bacteria</taxon>
        <taxon>Pseudomonadati</taxon>
        <taxon>Pseudomonadota</taxon>
        <taxon>Gammaproteobacteria</taxon>
        <taxon>Chromatiales</taxon>
        <taxon>Chromatiaceae</taxon>
        <taxon>Lamprobacter</taxon>
    </lineage>
</organism>
<dbReference type="Pfam" id="PF00775">
    <property type="entry name" value="Dioxygenase_C"/>
    <property type="match status" value="1"/>
</dbReference>
<gene>
    <name evidence="7" type="ORF">CKO42_23995</name>
</gene>
<dbReference type="CDD" id="cd03459">
    <property type="entry name" value="3_4-PCD"/>
    <property type="match status" value="1"/>
</dbReference>
<dbReference type="EMBL" id="NRRY01000073">
    <property type="protein sequence ID" value="MBK1621419.1"/>
    <property type="molecule type" value="Genomic_DNA"/>
</dbReference>
<dbReference type="PANTHER" id="PTHR33711:SF9">
    <property type="entry name" value="PROTOCATECHUATE 3,4-DIOXYGENASE ALPHA CHAIN"/>
    <property type="match status" value="1"/>
</dbReference>
<comment type="caution">
    <text evidence="7">The sequence shown here is derived from an EMBL/GenBank/DDBJ whole genome shotgun (WGS) entry which is preliminary data.</text>
</comment>
<evidence type="ECO:0000313" key="7">
    <source>
        <dbReference type="EMBL" id="MBK1621419.1"/>
    </source>
</evidence>
<dbReference type="SUPFAM" id="SSF49482">
    <property type="entry name" value="Aromatic compound dioxygenase"/>
    <property type="match status" value="1"/>
</dbReference>
<dbReference type="InterPro" id="IPR015889">
    <property type="entry name" value="Intradiol_dOase_core"/>
</dbReference>
<accession>A0A9X1B6R7</accession>
<dbReference type="GO" id="GO:0018578">
    <property type="term" value="F:protocatechuate 3,4-dioxygenase activity"/>
    <property type="evidence" value="ECO:0007669"/>
    <property type="project" value="InterPro"/>
</dbReference>
<keyword evidence="8" id="KW-1185">Reference proteome</keyword>
<dbReference type="InterPro" id="IPR000627">
    <property type="entry name" value="Intradiol_dOase_C"/>
</dbReference>
<keyword evidence="5" id="KW-0732">Signal</keyword>
<dbReference type="AlphaFoldDB" id="A0A9X1B6R7"/>
<evidence type="ECO:0000256" key="1">
    <source>
        <dbReference type="ARBA" id="ARBA00007825"/>
    </source>
</evidence>
<sequence>MHEQPLHPARRRLLLAAAGLASGALPALASNRMATPPQMRGPFYPEHFPLDQDNDLTRLMDRDPSQGQITDLSGRVMDLDGTPIAAALVEIWQCDANGRYLHRADKGSRPRDPHFQGYGKTRSGSDGSYRFRTIKPVPYPGRAPHIHVAVTAPGRKPLVTQLYVDGARENGRDFLRSLLSAEERAAVTVPFRSSQDGSGHLAAQFDIVMA</sequence>
<dbReference type="Proteomes" id="UP001138768">
    <property type="component" value="Unassembled WGS sequence"/>
</dbReference>
<feature type="region of interest" description="Disordered" evidence="4">
    <location>
        <begin position="103"/>
        <end position="130"/>
    </location>
</feature>
<evidence type="ECO:0000256" key="3">
    <source>
        <dbReference type="ARBA" id="ARBA00023002"/>
    </source>
</evidence>
<evidence type="ECO:0000313" key="8">
    <source>
        <dbReference type="Proteomes" id="UP001138768"/>
    </source>
</evidence>
<reference evidence="7 8" key="1">
    <citation type="journal article" date="2020" name="Microorganisms">
        <title>Osmotic Adaptation and Compatible Solute Biosynthesis of Phototrophic Bacteria as Revealed from Genome Analyses.</title>
        <authorList>
            <person name="Imhoff J.F."/>
            <person name="Rahn T."/>
            <person name="Kunzel S."/>
            <person name="Keller A."/>
            <person name="Neulinger S.C."/>
        </authorList>
    </citation>
    <scope>NUCLEOTIDE SEQUENCE [LARGE SCALE GENOMIC DNA]</scope>
    <source>
        <strain evidence="7 8">DSM 25653</strain>
    </source>
</reference>
<dbReference type="PANTHER" id="PTHR33711">
    <property type="entry name" value="DIOXYGENASE, PUTATIVE (AFU_ORTHOLOGUE AFUA_2G02910)-RELATED"/>
    <property type="match status" value="1"/>
</dbReference>
<feature type="compositionally biased region" description="Basic and acidic residues" evidence="4">
    <location>
        <begin position="103"/>
        <end position="114"/>
    </location>
</feature>
<feature type="signal peptide" evidence="5">
    <location>
        <begin position="1"/>
        <end position="29"/>
    </location>
</feature>
<keyword evidence="2" id="KW-0223">Dioxygenase</keyword>
<dbReference type="InterPro" id="IPR050770">
    <property type="entry name" value="Intradiol_RC_Dioxygenase"/>
</dbReference>
<evidence type="ECO:0000256" key="5">
    <source>
        <dbReference type="SAM" id="SignalP"/>
    </source>
</evidence>
<evidence type="ECO:0000256" key="4">
    <source>
        <dbReference type="SAM" id="MobiDB-lite"/>
    </source>
</evidence>
<evidence type="ECO:0000256" key="2">
    <source>
        <dbReference type="ARBA" id="ARBA00022964"/>
    </source>
</evidence>
<evidence type="ECO:0000259" key="6">
    <source>
        <dbReference type="PROSITE" id="PS00083"/>
    </source>
</evidence>
<dbReference type="Gene3D" id="2.60.130.10">
    <property type="entry name" value="Aromatic compound dioxygenase"/>
    <property type="match status" value="1"/>
</dbReference>
<name>A0A9X1B6R7_9GAMM</name>
<proteinExistence type="inferred from homology"/>
<dbReference type="InterPro" id="IPR039387">
    <property type="entry name" value="3_4-PCD"/>
</dbReference>